<gene>
    <name evidence="9" type="ORF">FHR34_006656</name>
</gene>
<dbReference type="InterPro" id="IPR011009">
    <property type="entry name" value="Kinase-like_dom_sf"/>
</dbReference>
<evidence type="ECO:0000256" key="6">
    <source>
        <dbReference type="ARBA" id="ARBA00022840"/>
    </source>
</evidence>
<dbReference type="InterPro" id="IPR000719">
    <property type="entry name" value="Prot_kinase_dom"/>
</dbReference>
<keyword evidence="10" id="KW-1185">Reference proteome</keyword>
<feature type="region of interest" description="Disordered" evidence="7">
    <location>
        <begin position="342"/>
        <end position="375"/>
    </location>
</feature>
<dbReference type="Proteomes" id="UP000540506">
    <property type="component" value="Unassembled WGS sequence"/>
</dbReference>
<reference evidence="9 10" key="1">
    <citation type="submission" date="2020-08" db="EMBL/GenBank/DDBJ databases">
        <title>Sequencing the genomes of 1000 actinobacteria strains.</title>
        <authorList>
            <person name="Klenk H.-P."/>
        </authorList>
    </citation>
    <scope>NUCLEOTIDE SEQUENCE [LARGE SCALE GENOMIC DNA]</scope>
    <source>
        <strain evidence="9 10">DSM 41654</strain>
    </source>
</reference>
<evidence type="ECO:0000256" key="7">
    <source>
        <dbReference type="SAM" id="MobiDB-lite"/>
    </source>
</evidence>
<evidence type="ECO:0000256" key="1">
    <source>
        <dbReference type="ARBA" id="ARBA00012513"/>
    </source>
</evidence>
<protein>
    <recommendedName>
        <fullName evidence="1">non-specific serine/threonine protein kinase</fullName>
        <ecNumber evidence="1">2.7.11.1</ecNumber>
    </recommendedName>
</protein>
<keyword evidence="4" id="KW-0547">Nucleotide-binding</keyword>
<dbReference type="AlphaFoldDB" id="A0A7W7R8Y3"/>
<comment type="caution">
    <text evidence="9">The sequence shown here is derived from an EMBL/GenBank/DDBJ whole genome shotgun (WGS) entry which is preliminary data.</text>
</comment>
<dbReference type="PANTHER" id="PTHR43289">
    <property type="entry name" value="MITOGEN-ACTIVATED PROTEIN KINASE KINASE KINASE 20-RELATED"/>
    <property type="match status" value="1"/>
</dbReference>
<dbReference type="GO" id="GO:0005524">
    <property type="term" value="F:ATP binding"/>
    <property type="evidence" value="ECO:0007669"/>
    <property type="project" value="UniProtKB-KW"/>
</dbReference>
<accession>A0A7W7R8Y3</accession>
<dbReference type="EC" id="2.7.11.1" evidence="1"/>
<dbReference type="Pfam" id="PF00069">
    <property type="entry name" value="Pkinase"/>
    <property type="match status" value="1"/>
</dbReference>
<evidence type="ECO:0000256" key="5">
    <source>
        <dbReference type="ARBA" id="ARBA00022777"/>
    </source>
</evidence>
<sequence>MVVNVLAADGRHWRLTEQIGQGGEGVVFAVDGRPELVAKLVPRPLDPAAHRQRIERLVRQRREPRTVRLLRGALGTVAWPLAAVRTVRGDGQGYLMADLRHRYQPLDRLLFTADRQEHFPDASWATALRVAAALAALLAAVHAEGYLVGDLKPGNIWVDERGGVALSDVDSWQFTDRGQLFESRPRTPGYAAPERVTNPTGVLTRAADDFVLAVLVHQLLMAGLHPFLGLPPDGSPYLSLDDNVLHGRCRLTDRQSVLLPEPLPPVDLLPVVLRTLLRVAFGVSGRTGPDSRPTAADWARALAAESGTGRLRGCPVSRRHVHTVERPWCPWCDLARRGHQEYPSEADAPGAAPDRAPRAAPAAARSSARTSGRSR</sequence>
<dbReference type="GO" id="GO:0003677">
    <property type="term" value="F:DNA binding"/>
    <property type="evidence" value="ECO:0007669"/>
    <property type="project" value="UniProtKB-KW"/>
</dbReference>
<evidence type="ECO:0000256" key="2">
    <source>
        <dbReference type="ARBA" id="ARBA00022527"/>
    </source>
</evidence>
<keyword evidence="3" id="KW-0808">Transferase</keyword>
<dbReference type="EMBL" id="JACHJV010000002">
    <property type="protein sequence ID" value="MBB4927561.1"/>
    <property type="molecule type" value="Genomic_DNA"/>
</dbReference>
<dbReference type="RefSeq" id="WP_184943996.1">
    <property type="nucleotide sequence ID" value="NZ_JACHJV010000002.1"/>
</dbReference>
<evidence type="ECO:0000256" key="4">
    <source>
        <dbReference type="ARBA" id="ARBA00022741"/>
    </source>
</evidence>
<feature type="domain" description="Protein kinase" evidence="8">
    <location>
        <begin position="13"/>
        <end position="311"/>
    </location>
</feature>
<evidence type="ECO:0000259" key="8">
    <source>
        <dbReference type="PROSITE" id="PS50011"/>
    </source>
</evidence>
<organism evidence="9 10">
    <name type="scientific">Kitasatospora kifunensis</name>
    <name type="common">Streptomyces kifunensis</name>
    <dbReference type="NCBI Taxonomy" id="58351"/>
    <lineage>
        <taxon>Bacteria</taxon>
        <taxon>Bacillati</taxon>
        <taxon>Actinomycetota</taxon>
        <taxon>Actinomycetes</taxon>
        <taxon>Kitasatosporales</taxon>
        <taxon>Streptomycetaceae</taxon>
        <taxon>Kitasatospora</taxon>
    </lineage>
</organism>
<evidence type="ECO:0000256" key="3">
    <source>
        <dbReference type="ARBA" id="ARBA00022679"/>
    </source>
</evidence>
<keyword evidence="9" id="KW-0238">DNA-binding</keyword>
<evidence type="ECO:0000313" key="10">
    <source>
        <dbReference type="Proteomes" id="UP000540506"/>
    </source>
</evidence>
<feature type="compositionally biased region" description="Low complexity" evidence="7">
    <location>
        <begin position="346"/>
        <end position="375"/>
    </location>
</feature>
<dbReference type="GO" id="GO:0004674">
    <property type="term" value="F:protein serine/threonine kinase activity"/>
    <property type="evidence" value="ECO:0007669"/>
    <property type="project" value="UniProtKB-KW"/>
</dbReference>
<dbReference type="PANTHER" id="PTHR43289:SF6">
    <property type="entry name" value="SERINE_THREONINE-PROTEIN KINASE NEKL-3"/>
    <property type="match status" value="1"/>
</dbReference>
<name>A0A7W7R8Y3_KITKI</name>
<dbReference type="Gene3D" id="1.10.510.10">
    <property type="entry name" value="Transferase(Phosphotransferase) domain 1"/>
    <property type="match status" value="1"/>
</dbReference>
<evidence type="ECO:0000313" key="9">
    <source>
        <dbReference type="EMBL" id="MBB4927561.1"/>
    </source>
</evidence>
<keyword evidence="2" id="KW-0723">Serine/threonine-protein kinase</keyword>
<dbReference type="SUPFAM" id="SSF56112">
    <property type="entry name" value="Protein kinase-like (PK-like)"/>
    <property type="match status" value="1"/>
</dbReference>
<proteinExistence type="predicted"/>
<keyword evidence="5 9" id="KW-0418">Kinase</keyword>
<dbReference type="PROSITE" id="PS50011">
    <property type="entry name" value="PROTEIN_KINASE_DOM"/>
    <property type="match status" value="1"/>
</dbReference>
<keyword evidence="6" id="KW-0067">ATP-binding</keyword>